<proteinExistence type="predicted"/>
<evidence type="ECO:0000256" key="2">
    <source>
        <dbReference type="SAM" id="MobiDB-lite"/>
    </source>
</evidence>
<feature type="compositionally biased region" description="Low complexity" evidence="2">
    <location>
        <begin position="379"/>
        <end position="396"/>
    </location>
</feature>
<evidence type="ECO:0000256" key="1">
    <source>
        <dbReference type="SAM" id="Coils"/>
    </source>
</evidence>
<gene>
    <name evidence="3" type="ORF">EVOR1521_LOCUS4136</name>
</gene>
<reference evidence="3" key="1">
    <citation type="submission" date="2023-08" db="EMBL/GenBank/DDBJ databases">
        <authorList>
            <person name="Chen Y."/>
            <person name="Shah S."/>
            <person name="Dougan E. K."/>
            <person name="Thang M."/>
            <person name="Chan C."/>
        </authorList>
    </citation>
    <scope>NUCLEOTIDE SEQUENCE</scope>
</reference>
<dbReference type="Proteomes" id="UP001178507">
    <property type="component" value="Unassembled WGS sequence"/>
</dbReference>
<evidence type="ECO:0000313" key="3">
    <source>
        <dbReference type="EMBL" id="CAJ1374638.1"/>
    </source>
</evidence>
<keyword evidence="1" id="KW-0175">Coiled coil</keyword>
<feature type="region of interest" description="Disordered" evidence="2">
    <location>
        <begin position="351"/>
        <end position="405"/>
    </location>
</feature>
<accession>A0AA36MNZ4</accession>
<comment type="caution">
    <text evidence="3">The sequence shown here is derived from an EMBL/GenBank/DDBJ whole genome shotgun (WGS) entry which is preliminary data.</text>
</comment>
<dbReference type="EMBL" id="CAUJNA010000267">
    <property type="protein sequence ID" value="CAJ1374638.1"/>
    <property type="molecule type" value="Genomic_DNA"/>
</dbReference>
<name>A0AA36MNZ4_9DINO</name>
<evidence type="ECO:0000313" key="4">
    <source>
        <dbReference type="Proteomes" id="UP001178507"/>
    </source>
</evidence>
<protein>
    <submittedName>
        <fullName evidence="3">Uncharacterized protein</fullName>
    </submittedName>
</protein>
<dbReference type="AlphaFoldDB" id="A0AA36MNZ4"/>
<keyword evidence="4" id="KW-1185">Reference proteome</keyword>
<feature type="coiled-coil region" evidence="1">
    <location>
        <begin position="225"/>
        <end position="327"/>
    </location>
</feature>
<organism evidence="3 4">
    <name type="scientific">Effrenium voratum</name>
    <dbReference type="NCBI Taxonomy" id="2562239"/>
    <lineage>
        <taxon>Eukaryota</taxon>
        <taxon>Sar</taxon>
        <taxon>Alveolata</taxon>
        <taxon>Dinophyceae</taxon>
        <taxon>Suessiales</taxon>
        <taxon>Symbiodiniaceae</taxon>
        <taxon>Effrenium</taxon>
    </lineage>
</organism>
<sequence length="424" mass="48582">MAEGEELSYSKWLNESERRLHVAKAMTRDLLASLRENKLQEALNPDAGLDQVVREQKQKKERVYTQCRQHQNVIDASYSCIQDLKRAAKRTVDSITQLTHEKYKGTANFQVCELRQELRAKRPPSELFKDILDEALEQERQLLLSQRDSLLALEAEGKAIIDEIEEKQILLTRNSGERRVNMHHDISSLNQKVSMQIKQPEEAATPKSKLREESKQTLEDTYKLLARYNEHRRKTQESVEEFRARRENAKARTEANLTKRVQQLSERKLELDTQLRDLITSITKAERELESSFRKLSPNDAAKKEKLESDKDLLERLRRLKDQVAEDTRHKSAALEIDNTCKRVNAAKAGEAKLKKEMPPVRSRSCVNFRSNGDKDRPGSSPASPGACSPGGSRRCAGGGRGQRHMVLSSARRQLLLVLGRVKR</sequence>